<organism evidence="1 2">
    <name type="scientific">Eretmocerus hayati</name>
    <dbReference type="NCBI Taxonomy" id="131215"/>
    <lineage>
        <taxon>Eukaryota</taxon>
        <taxon>Metazoa</taxon>
        <taxon>Ecdysozoa</taxon>
        <taxon>Arthropoda</taxon>
        <taxon>Hexapoda</taxon>
        <taxon>Insecta</taxon>
        <taxon>Pterygota</taxon>
        <taxon>Neoptera</taxon>
        <taxon>Endopterygota</taxon>
        <taxon>Hymenoptera</taxon>
        <taxon>Apocrita</taxon>
        <taxon>Proctotrupomorpha</taxon>
        <taxon>Chalcidoidea</taxon>
        <taxon>Aphelinidae</taxon>
        <taxon>Aphelininae</taxon>
        <taxon>Eretmocerus</taxon>
    </lineage>
</organism>
<sequence>MDDEPSQENNPWIGLPTVTNFDKGPNSCSTRRVGEKRRNKANKKLLKKVSSSSILIGSLLNQLCAILEKDPVQSKRLYFLLCDTMHNMKLIDPSYKMGGFELVQGRYVDAVYHLISAARATIGNENPSIPRPLGSYTSLYQDQFRETGFIAGGGFGNVFRAVHKLDEVEYAIKKIIVPPGRVGNIMSHLEEVRTLAKLNHTNIVSYKQAWIETMAAPCVPQLVANEECRNSNEMCENKTSHCPNLESKFRSCSTAHYISRNTPVRSSKQQNFSHKSENVQEDNHQSEESSSDVVSFRGDDGRDSSIDSESGEIIEMNSRTTTDESISSDDSSKSHALCRLSPQTSQYTVLYIQMTLCEKTLRQWLDERLELTPLPVVASIAMQILSGLNYIHSLGIVHHDIKPSNIFISTSGKLKVQLGDFGLACPLQRESHDAIVGTTLYAAPEQLKGDCNPKSDIYSFGIVLLELLVPMQTSMECIKIVESLKAGEVPSTIPLSHMKWMDTIRQLIQKNPIKRPSTNELLEEFKIDKDLMITKLQDENTSLKSEIDLLKVENRDKDNIIRNQESLIAELQTKLAKLSSKTEHV</sequence>
<evidence type="ECO:0000313" key="2">
    <source>
        <dbReference type="Proteomes" id="UP001239111"/>
    </source>
</evidence>
<accession>A0ACC2PFD4</accession>
<protein>
    <submittedName>
        <fullName evidence="1">Uncharacterized protein</fullName>
    </submittedName>
</protein>
<evidence type="ECO:0000313" key="1">
    <source>
        <dbReference type="EMBL" id="KAJ8681162.1"/>
    </source>
</evidence>
<keyword evidence="2" id="KW-1185">Reference proteome</keyword>
<proteinExistence type="predicted"/>
<name>A0ACC2PFD4_9HYME</name>
<dbReference type="Proteomes" id="UP001239111">
    <property type="component" value="Chromosome 2"/>
</dbReference>
<comment type="caution">
    <text evidence="1">The sequence shown here is derived from an EMBL/GenBank/DDBJ whole genome shotgun (WGS) entry which is preliminary data.</text>
</comment>
<gene>
    <name evidence="1" type="ORF">QAD02_016949</name>
</gene>
<reference evidence="1" key="1">
    <citation type="submission" date="2023-04" db="EMBL/GenBank/DDBJ databases">
        <title>A chromosome-level genome assembly of the parasitoid wasp Eretmocerus hayati.</title>
        <authorList>
            <person name="Zhong Y."/>
            <person name="Liu S."/>
            <person name="Liu Y."/>
        </authorList>
    </citation>
    <scope>NUCLEOTIDE SEQUENCE</scope>
    <source>
        <strain evidence="1">ZJU_SS_LIU_2023</strain>
    </source>
</reference>
<dbReference type="EMBL" id="CM056742">
    <property type="protein sequence ID" value="KAJ8681162.1"/>
    <property type="molecule type" value="Genomic_DNA"/>
</dbReference>